<dbReference type="PANTHER" id="PTHR33577">
    <property type="entry name" value="STERIGMATOCYSTIN BIOSYNTHESIS PEROXIDASE STCC-RELATED"/>
    <property type="match status" value="1"/>
</dbReference>
<dbReference type="InterPro" id="IPR000028">
    <property type="entry name" value="Chloroperoxidase"/>
</dbReference>
<dbReference type="SUPFAM" id="SSF47571">
    <property type="entry name" value="Cloroperoxidase"/>
    <property type="match status" value="1"/>
</dbReference>
<evidence type="ECO:0000256" key="4">
    <source>
        <dbReference type="ARBA" id="ARBA00022723"/>
    </source>
</evidence>
<evidence type="ECO:0000259" key="8">
    <source>
        <dbReference type="PROSITE" id="PS51405"/>
    </source>
</evidence>
<evidence type="ECO:0000313" key="9">
    <source>
        <dbReference type="EMBL" id="KAJ4362908.1"/>
    </source>
</evidence>
<dbReference type="PANTHER" id="PTHR33577:SF16">
    <property type="entry name" value="HEME HALOPEROXIDASE FAMILY PROFILE DOMAIN-CONTAINING PROTEIN"/>
    <property type="match status" value="1"/>
</dbReference>
<dbReference type="Gene3D" id="1.10.489.10">
    <property type="entry name" value="Chloroperoxidase-like"/>
    <property type="match status" value="1"/>
</dbReference>
<dbReference type="Proteomes" id="UP001140560">
    <property type="component" value="Unassembled WGS sequence"/>
</dbReference>
<keyword evidence="4" id="KW-0479">Metal-binding</keyword>
<name>A0A9W9CHR3_9PLEO</name>
<gene>
    <name evidence="9" type="ORF">N0V83_010025</name>
</gene>
<dbReference type="OrthoDB" id="407298at2759"/>
<evidence type="ECO:0000256" key="1">
    <source>
        <dbReference type="ARBA" id="ARBA00001970"/>
    </source>
</evidence>
<dbReference type="PROSITE" id="PS51405">
    <property type="entry name" value="HEME_HALOPEROXIDASE"/>
    <property type="match status" value="1"/>
</dbReference>
<evidence type="ECO:0000256" key="6">
    <source>
        <dbReference type="ARBA" id="ARBA00023004"/>
    </source>
</evidence>
<dbReference type="GO" id="GO:0004601">
    <property type="term" value="F:peroxidase activity"/>
    <property type="evidence" value="ECO:0007669"/>
    <property type="project" value="UniProtKB-KW"/>
</dbReference>
<evidence type="ECO:0000313" key="10">
    <source>
        <dbReference type="Proteomes" id="UP001140560"/>
    </source>
</evidence>
<comment type="caution">
    <text evidence="9">The sequence shown here is derived from an EMBL/GenBank/DDBJ whole genome shotgun (WGS) entry which is preliminary data.</text>
</comment>
<comment type="cofactor">
    <cofactor evidence="1">
        <name>heme b</name>
        <dbReference type="ChEBI" id="CHEBI:60344"/>
    </cofactor>
</comment>
<dbReference type="EMBL" id="JAPEUY010000020">
    <property type="protein sequence ID" value="KAJ4362908.1"/>
    <property type="molecule type" value="Genomic_DNA"/>
</dbReference>
<feature type="domain" description="Heme haloperoxidase family profile" evidence="8">
    <location>
        <begin position="54"/>
        <end position="306"/>
    </location>
</feature>
<reference evidence="9" key="1">
    <citation type="submission" date="2022-10" db="EMBL/GenBank/DDBJ databases">
        <title>Tapping the CABI collections for fungal endophytes: first genome assemblies for Collariella, Neodidymelliopsis, Ascochyta clinopodiicola, Didymella pomorum, Didymosphaeria variabile, Neocosmospora piperis and Neocucurbitaria cava.</title>
        <authorList>
            <person name="Hill R."/>
        </authorList>
    </citation>
    <scope>NUCLEOTIDE SEQUENCE</scope>
    <source>
        <strain evidence="9">IMI 356814</strain>
    </source>
</reference>
<keyword evidence="6" id="KW-0408">Iron</keyword>
<dbReference type="AlphaFoldDB" id="A0A9W9CHR3"/>
<evidence type="ECO:0000256" key="7">
    <source>
        <dbReference type="ARBA" id="ARBA00025795"/>
    </source>
</evidence>
<dbReference type="GO" id="GO:0046872">
    <property type="term" value="F:metal ion binding"/>
    <property type="evidence" value="ECO:0007669"/>
    <property type="project" value="UniProtKB-KW"/>
</dbReference>
<sequence>MLPLLGFSSLVHSFPTAENLSKLKTSPEDIHRALLEVRDKRLLVSTGKPVEVSGKHAFKAPDFAAGDQRGPCPGLNALANHGYIPRDGIASTVQTIAAVNEVFGMGLDVATLIAVMGTVYSGNPLSLEPGFSIGGESSKVGNILGDLFGLLGTPRGLSAAHNFIESDASNTRDDLYVTGDASTMNMTMFMEIYNSMGDSPLTFDQVGARIAKRFEESVASNPYFYSGPYTGMIGRNAGYAFASRLLGNHTAEHPLGQMTKNILKSFWAVYDDDRQPSGLVYKKGHEQIPSNWYRIPVDYSLVQLNVDLLEWYVTHPATLSIGGNMGKVDSFVGLDLTNITGGILNSDSILEGNGLMCFVLEVVKSFAPNSLGTLFIVLAKPLELVTDTIAAPILSLACPEFEDLQTGGTDLWAKLIAFPGAAKAGGAL</sequence>
<evidence type="ECO:0000256" key="3">
    <source>
        <dbReference type="ARBA" id="ARBA00022617"/>
    </source>
</evidence>
<evidence type="ECO:0000256" key="2">
    <source>
        <dbReference type="ARBA" id="ARBA00022559"/>
    </source>
</evidence>
<keyword evidence="10" id="KW-1185">Reference proteome</keyword>
<evidence type="ECO:0000256" key="5">
    <source>
        <dbReference type="ARBA" id="ARBA00023002"/>
    </source>
</evidence>
<dbReference type="Pfam" id="PF01328">
    <property type="entry name" value="Peroxidase_2"/>
    <property type="match status" value="1"/>
</dbReference>
<keyword evidence="2" id="KW-0575">Peroxidase</keyword>
<proteinExistence type="inferred from homology"/>
<keyword evidence="3" id="KW-0349">Heme</keyword>
<keyword evidence="5" id="KW-0560">Oxidoreductase</keyword>
<protein>
    <recommendedName>
        <fullName evidence="8">Heme haloperoxidase family profile domain-containing protein</fullName>
    </recommendedName>
</protein>
<comment type="similarity">
    <text evidence="7">Belongs to the chloroperoxidase family.</text>
</comment>
<dbReference type="InterPro" id="IPR036851">
    <property type="entry name" value="Chloroperoxidase-like_sf"/>
</dbReference>
<accession>A0A9W9CHR3</accession>
<organism evidence="9 10">
    <name type="scientific">Neocucurbitaria cava</name>
    <dbReference type="NCBI Taxonomy" id="798079"/>
    <lineage>
        <taxon>Eukaryota</taxon>
        <taxon>Fungi</taxon>
        <taxon>Dikarya</taxon>
        <taxon>Ascomycota</taxon>
        <taxon>Pezizomycotina</taxon>
        <taxon>Dothideomycetes</taxon>
        <taxon>Pleosporomycetidae</taxon>
        <taxon>Pleosporales</taxon>
        <taxon>Pleosporineae</taxon>
        <taxon>Cucurbitariaceae</taxon>
        <taxon>Neocucurbitaria</taxon>
    </lineage>
</organism>